<dbReference type="EMBL" id="JAHBOM010000018">
    <property type="protein sequence ID" value="MBU8825575.1"/>
    <property type="molecule type" value="Genomic_DNA"/>
</dbReference>
<dbReference type="Proteomes" id="UP000696413">
    <property type="component" value="Unassembled WGS sequence"/>
</dbReference>
<accession>A0ABS6HVN9</accession>
<keyword evidence="2" id="KW-1185">Reference proteome</keyword>
<name>A0ABS6HVN9_MYCGD</name>
<dbReference type="RefSeq" id="WP_214395503.1">
    <property type="nucleotide sequence ID" value="NZ_JAHBOL010000006.1"/>
</dbReference>
<comment type="caution">
    <text evidence="1">The sequence shown here is derived from an EMBL/GenBank/DDBJ whole genome shotgun (WGS) entry which is preliminary data.</text>
</comment>
<proteinExistence type="predicted"/>
<reference evidence="1 2" key="1">
    <citation type="submission" date="2021-05" db="EMBL/GenBank/DDBJ databases">
        <title>Draft Genome Sequences of Clinical Respiratory Isolates of Mycobacterium goodii Recovered in Ireland.</title>
        <authorList>
            <person name="Flanagan P.R."/>
            <person name="Mok S."/>
            <person name="Roycroft E."/>
            <person name="Rogers T.R."/>
            <person name="Fitzgibbon M."/>
        </authorList>
    </citation>
    <scope>NUCLEOTIDE SEQUENCE [LARGE SCALE GENOMIC DNA]</scope>
    <source>
        <strain evidence="1 2">14IE55</strain>
    </source>
</reference>
<gene>
    <name evidence="1" type="ORF">KL859_22225</name>
</gene>
<sequence length="287" mass="32133">MENPFLGTEALSSGLLTRGQLRWRYTAIHPGVYIEKDTVRTVALNAMAAWLWTRRRSAIAGRAAAALHGARWVDPATPIELIADHTRKQPGIIIREERIAADELTYIGDLPVTTVARTALDLARHLPRYAAAAHLDALAAATALRAEDVTHLVERNRGARWIRRARDALSLMDGGAQSPKETWLRLVLIDGGLPKPRTQIEVTDGYRRAFLDMGYDEPRVGLDYEGAHHSTDRGQYVHDIWRAELIDGQGWIDLRVVAEHSPQFILHRVREAFARRGWTPPNSARGS</sequence>
<evidence type="ECO:0000313" key="2">
    <source>
        <dbReference type="Proteomes" id="UP000696413"/>
    </source>
</evidence>
<evidence type="ECO:0008006" key="3">
    <source>
        <dbReference type="Google" id="ProtNLM"/>
    </source>
</evidence>
<protein>
    <recommendedName>
        <fullName evidence="3">Cullin, a subunit of E3 ubiquitin ligase</fullName>
    </recommendedName>
</protein>
<evidence type="ECO:0000313" key="1">
    <source>
        <dbReference type="EMBL" id="MBU8825575.1"/>
    </source>
</evidence>
<organism evidence="1 2">
    <name type="scientific">Mycolicibacterium goodii</name>
    <name type="common">Mycobacterium goodii</name>
    <dbReference type="NCBI Taxonomy" id="134601"/>
    <lineage>
        <taxon>Bacteria</taxon>
        <taxon>Bacillati</taxon>
        <taxon>Actinomycetota</taxon>
        <taxon>Actinomycetes</taxon>
        <taxon>Mycobacteriales</taxon>
        <taxon>Mycobacteriaceae</taxon>
        <taxon>Mycolicibacterium</taxon>
    </lineage>
</organism>